<keyword evidence="4" id="KW-1133">Transmembrane helix</keyword>
<feature type="transmembrane region" description="Helical" evidence="4">
    <location>
        <begin position="183"/>
        <end position="205"/>
    </location>
</feature>
<name>A0A1H4XMB8_9ACTN</name>
<feature type="transmembrane region" description="Helical" evidence="4">
    <location>
        <begin position="149"/>
        <end position="171"/>
    </location>
</feature>
<gene>
    <name evidence="6" type="ORF">SAMN04489844_3602</name>
</gene>
<evidence type="ECO:0000313" key="6">
    <source>
        <dbReference type="EMBL" id="SED06776.1"/>
    </source>
</evidence>
<keyword evidence="4" id="KW-0472">Membrane</keyword>
<proteinExistence type="predicted"/>
<keyword evidence="3" id="KW-0804">Transcription</keyword>
<feature type="transmembrane region" description="Helical" evidence="4">
    <location>
        <begin position="217"/>
        <end position="235"/>
    </location>
</feature>
<feature type="transmembrane region" description="Helical" evidence="4">
    <location>
        <begin position="50"/>
        <end position="70"/>
    </location>
</feature>
<evidence type="ECO:0000256" key="3">
    <source>
        <dbReference type="ARBA" id="ARBA00023163"/>
    </source>
</evidence>
<keyword evidence="7" id="KW-1185">Reference proteome</keyword>
<feature type="transmembrane region" description="Helical" evidence="4">
    <location>
        <begin position="247"/>
        <end position="269"/>
    </location>
</feature>
<dbReference type="InterPro" id="IPR016032">
    <property type="entry name" value="Sig_transdc_resp-reg_C-effctor"/>
</dbReference>
<feature type="transmembrane region" description="Helical" evidence="4">
    <location>
        <begin position="110"/>
        <end position="129"/>
    </location>
</feature>
<dbReference type="Proteomes" id="UP000198742">
    <property type="component" value="Unassembled WGS sequence"/>
</dbReference>
<evidence type="ECO:0000256" key="1">
    <source>
        <dbReference type="ARBA" id="ARBA00023015"/>
    </source>
</evidence>
<keyword evidence="2" id="KW-0238">DNA-binding</keyword>
<dbReference type="CDD" id="cd06170">
    <property type="entry name" value="LuxR_C_like"/>
    <property type="match status" value="1"/>
</dbReference>
<keyword evidence="1" id="KW-0805">Transcription regulation</keyword>
<dbReference type="PROSITE" id="PS50043">
    <property type="entry name" value="HTH_LUXR_2"/>
    <property type="match status" value="1"/>
</dbReference>
<evidence type="ECO:0000256" key="4">
    <source>
        <dbReference type="SAM" id="Phobius"/>
    </source>
</evidence>
<dbReference type="SUPFAM" id="SSF46894">
    <property type="entry name" value="C-terminal effector domain of the bipartite response regulators"/>
    <property type="match status" value="1"/>
</dbReference>
<dbReference type="PROSITE" id="PS00622">
    <property type="entry name" value="HTH_LUXR_1"/>
    <property type="match status" value="1"/>
</dbReference>
<accession>A0A1H4XMB8</accession>
<feature type="transmembrane region" description="Helical" evidence="4">
    <location>
        <begin position="22"/>
        <end position="43"/>
    </location>
</feature>
<dbReference type="GO" id="GO:0006355">
    <property type="term" value="P:regulation of DNA-templated transcription"/>
    <property type="evidence" value="ECO:0007669"/>
    <property type="project" value="InterPro"/>
</dbReference>
<feature type="domain" description="HTH luxR-type" evidence="5">
    <location>
        <begin position="310"/>
        <end position="381"/>
    </location>
</feature>
<dbReference type="Gene3D" id="1.10.10.10">
    <property type="entry name" value="Winged helix-like DNA-binding domain superfamily/Winged helix DNA-binding domain"/>
    <property type="match status" value="1"/>
</dbReference>
<dbReference type="SMART" id="SM00421">
    <property type="entry name" value="HTH_LUXR"/>
    <property type="match status" value="1"/>
</dbReference>
<dbReference type="PANTHER" id="PTHR44688:SF16">
    <property type="entry name" value="DNA-BINDING TRANSCRIPTIONAL ACTIVATOR DEVR_DOSR"/>
    <property type="match status" value="1"/>
</dbReference>
<dbReference type="EMBL" id="FNRT01000002">
    <property type="protein sequence ID" value="SED06776.1"/>
    <property type="molecule type" value="Genomic_DNA"/>
</dbReference>
<reference evidence="7" key="1">
    <citation type="submission" date="2016-10" db="EMBL/GenBank/DDBJ databases">
        <authorList>
            <person name="Varghese N."/>
            <person name="Submissions S."/>
        </authorList>
    </citation>
    <scope>NUCLEOTIDE SEQUENCE [LARGE SCALE GENOMIC DNA]</scope>
    <source>
        <strain evidence="7">DSM 22017</strain>
    </source>
</reference>
<evidence type="ECO:0000256" key="2">
    <source>
        <dbReference type="ARBA" id="ARBA00023125"/>
    </source>
</evidence>
<dbReference type="AlphaFoldDB" id="A0A1H4XMB8"/>
<dbReference type="PRINTS" id="PR00038">
    <property type="entry name" value="HTHLUXR"/>
</dbReference>
<dbReference type="PANTHER" id="PTHR44688">
    <property type="entry name" value="DNA-BINDING TRANSCRIPTIONAL ACTIVATOR DEVR_DOSR"/>
    <property type="match status" value="1"/>
</dbReference>
<feature type="transmembrane region" description="Helical" evidence="4">
    <location>
        <begin position="82"/>
        <end position="103"/>
    </location>
</feature>
<dbReference type="Pfam" id="PF00196">
    <property type="entry name" value="GerE"/>
    <property type="match status" value="1"/>
</dbReference>
<evidence type="ECO:0000313" key="7">
    <source>
        <dbReference type="Proteomes" id="UP000198742"/>
    </source>
</evidence>
<protein>
    <submittedName>
        <fullName evidence="6">Regulatory protein, luxR family</fullName>
    </submittedName>
</protein>
<keyword evidence="4" id="KW-0812">Transmembrane</keyword>
<feature type="transmembrane region" description="Helical" evidence="4">
    <location>
        <begin position="275"/>
        <end position="298"/>
    </location>
</feature>
<dbReference type="GO" id="GO:0003677">
    <property type="term" value="F:DNA binding"/>
    <property type="evidence" value="ECO:0007669"/>
    <property type="project" value="UniProtKB-KW"/>
</dbReference>
<dbReference type="STRING" id="402596.SAMN04489844_3602"/>
<dbReference type="InterPro" id="IPR000792">
    <property type="entry name" value="Tscrpt_reg_LuxR_C"/>
</dbReference>
<dbReference type="InterPro" id="IPR036388">
    <property type="entry name" value="WH-like_DNA-bd_sf"/>
</dbReference>
<evidence type="ECO:0000259" key="5">
    <source>
        <dbReference type="PROSITE" id="PS50043"/>
    </source>
</evidence>
<organism evidence="6 7">
    <name type="scientific">Nocardioides exalbidus</name>
    <dbReference type="NCBI Taxonomy" id="402596"/>
    <lineage>
        <taxon>Bacteria</taxon>
        <taxon>Bacillati</taxon>
        <taxon>Actinomycetota</taxon>
        <taxon>Actinomycetes</taxon>
        <taxon>Propionibacteriales</taxon>
        <taxon>Nocardioidaceae</taxon>
        <taxon>Nocardioides</taxon>
    </lineage>
</organism>
<sequence length="389" mass="39678">MLLAAGGVGANLVLWLGGERTFVTHPVSVLALALASGAVTWLAGRCQAPLRGWLVGLAAALVALLLLGAWASSTPTPVAAGLWSVGWVPVNALLAVVGLSLAGLERWARVLAAGTAVATLAGAFLVRPVVPFAGIETAAPEAWTHVVPYVAEVLLAAWNLALVAATVAVALRARRASVVDRGRLARAAAVTSCAPCLVVCCYALAVLRNPGDVDPTAGSVAYTVAIGLLAALVAWASSSPDRPAVRVIAFTWAAATVVLLGVGIAGPTVEAQLTLGIVAVAVITVGVLAATAVGLARYEHWSHAPAPRPVTTGVPGLSPRENDVLAAMAGGATNAAIAGELFLSERTVEQHLRSIFDKLDLGDHGGSNRRVRAAATWWQHQDSDRAAEA</sequence>